<protein>
    <submittedName>
        <fullName evidence="7">Kinase</fullName>
    </submittedName>
</protein>
<keyword evidence="3 7" id="KW-0418">Kinase</keyword>
<dbReference type="InterPro" id="IPR000719">
    <property type="entry name" value="Prot_kinase_dom"/>
</dbReference>
<feature type="compositionally biased region" description="Low complexity" evidence="5">
    <location>
        <begin position="745"/>
        <end position="755"/>
    </location>
</feature>
<feature type="domain" description="Protein kinase" evidence="6">
    <location>
        <begin position="802"/>
        <end position="1065"/>
    </location>
</feature>
<evidence type="ECO:0000256" key="4">
    <source>
        <dbReference type="ARBA" id="ARBA00022840"/>
    </source>
</evidence>
<feature type="region of interest" description="Disordered" evidence="5">
    <location>
        <begin position="691"/>
        <end position="781"/>
    </location>
</feature>
<dbReference type="PANTHER" id="PTHR44329:SF288">
    <property type="entry name" value="MITOGEN-ACTIVATED PROTEIN KINASE KINASE KINASE 20"/>
    <property type="match status" value="1"/>
</dbReference>
<evidence type="ECO:0000259" key="6">
    <source>
        <dbReference type="PROSITE" id="PS50011"/>
    </source>
</evidence>
<feature type="compositionally biased region" description="Acidic residues" evidence="5">
    <location>
        <begin position="595"/>
        <end position="610"/>
    </location>
</feature>
<feature type="compositionally biased region" description="Basic and acidic residues" evidence="5">
    <location>
        <begin position="383"/>
        <end position="393"/>
    </location>
</feature>
<feature type="compositionally biased region" description="Acidic residues" evidence="5">
    <location>
        <begin position="548"/>
        <end position="580"/>
    </location>
</feature>
<organism evidence="7 8">
    <name type="scientific">Pyrrhoderma noxium</name>
    <dbReference type="NCBI Taxonomy" id="2282107"/>
    <lineage>
        <taxon>Eukaryota</taxon>
        <taxon>Fungi</taxon>
        <taxon>Dikarya</taxon>
        <taxon>Basidiomycota</taxon>
        <taxon>Agaricomycotina</taxon>
        <taxon>Agaricomycetes</taxon>
        <taxon>Hymenochaetales</taxon>
        <taxon>Hymenochaetaceae</taxon>
        <taxon>Pyrrhoderma</taxon>
    </lineage>
</organism>
<dbReference type="InParanoid" id="A0A286UVI6"/>
<dbReference type="Pfam" id="PF00069">
    <property type="entry name" value="Pkinase"/>
    <property type="match status" value="1"/>
</dbReference>
<evidence type="ECO:0000313" key="8">
    <source>
        <dbReference type="Proteomes" id="UP000217199"/>
    </source>
</evidence>
<evidence type="ECO:0000256" key="5">
    <source>
        <dbReference type="SAM" id="MobiDB-lite"/>
    </source>
</evidence>
<dbReference type="InterPro" id="IPR011009">
    <property type="entry name" value="Kinase-like_dom_sf"/>
</dbReference>
<dbReference type="GO" id="GO:0005524">
    <property type="term" value="F:ATP binding"/>
    <property type="evidence" value="ECO:0007669"/>
    <property type="project" value="UniProtKB-KW"/>
</dbReference>
<feature type="compositionally biased region" description="Basic and acidic residues" evidence="5">
    <location>
        <begin position="301"/>
        <end position="315"/>
    </location>
</feature>
<feature type="compositionally biased region" description="Acidic residues" evidence="5">
    <location>
        <begin position="512"/>
        <end position="525"/>
    </location>
</feature>
<feature type="compositionally biased region" description="Acidic residues" evidence="5">
    <location>
        <begin position="617"/>
        <end position="668"/>
    </location>
</feature>
<feature type="compositionally biased region" description="Polar residues" evidence="5">
    <location>
        <begin position="348"/>
        <end position="368"/>
    </location>
</feature>
<dbReference type="Proteomes" id="UP000217199">
    <property type="component" value="Unassembled WGS sequence"/>
</dbReference>
<feature type="region of interest" description="Disordered" evidence="5">
    <location>
        <begin position="120"/>
        <end position="139"/>
    </location>
</feature>
<keyword evidence="1" id="KW-0808">Transferase</keyword>
<feature type="compositionally biased region" description="Acidic residues" evidence="5">
    <location>
        <begin position="452"/>
        <end position="472"/>
    </location>
</feature>
<keyword evidence="2" id="KW-0547">Nucleotide-binding</keyword>
<evidence type="ECO:0000313" key="7">
    <source>
        <dbReference type="EMBL" id="PAV23522.1"/>
    </source>
</evidence>
<feature type="compositionally biased region" description="Basic and acidic residues" evidence="5">
    <location>
        <begin position="408"/>
        <end position="427"/>
    </location>
</feature>
<feature type="compositionally biased region" description="Low complexity" evidence="5">
    <location>
        <begin position="717"/>
        <end position="735"/>
    </location>
</feature>
<dbReference type="PROSITE" id="PS50011">
    <property type="entry name" value="PROTEIN_KINASE_DOM"/>
    <property type="match status" value="1"/>
</dbReference>
<keyword evidence="4" id="KW-0067">ATP-binding</keyword>
<gene>
    <name evidence="7" type="ORF">PNOK_0059000</name>
</gene>
<evidence type="ECO:0000256" key="3">
    <source>
        <dbReference type="ARBA" id="ARBA00022777"/>
    </source>
</evidence>
<keyword evidence="8" id="KW-1185">Reference proteome</keyword>
<feature type="compositionally biased region" description="Polar residues" evidence="5">
    <location>
        <begin position="11"/>
        <end position="20"/>
    </location>
</feature>
<feature type="region of interest" description="Disordered" evidence="5">
    <location>
        <begin position="284"/>
        <end position="676"/>
    </location>
</feature>
<dbReference type="SUPFAM" id="SSF56112">
    <property type="entry name" value="Protein kinase-like (PK-like)"/>
    <property type="match status" value="1"/>
</dbReference>
<evidence type="ECO:0000256" key="1">
    <source>
        <dbReference type="ARBA" id="ARBA00022679"/>
    </source>
</evidence>
<feature type="region of interest" description="Disordered" evidence="5">
    <location>
        <begin position="214"/>
        <end position="253"/>
    </location>
</feature>
<reference evidence="7 8" key="1">
    <citation type="journal article" date="2017" name="Mol. Ecol.">
        <title>Comparative and population genomic landscape of Phellinus noxius: A hypervariable fungus causing root rot in trees.</title>
        <authorList>
            <person name="Chung C.L."/>
            <person name="Lee T.J."/>
            <person name="Akiba M."/>
            <person name="Lee H.H."/>
            <person name="Kuo T.H."/>
            <person name="Liu D."/>
            <person name="Ke H.M."/>
            <person name="Yokoi T."/>
            <person name="Roa M.B."/>
            <person name="Lu M.J."/>
            <person name="Chang Y.Y."/>
            <person name="Ann P.J."/>
            <person name="Tsai J.N."/>
            <person name="Chen C.Y."/>
            <person name="Tzean S.S."/>
            <person name="Ota Y."/>
            <person name="Hattori T."/>
            <person name="Sahashi N."/>
            <person name="Liou R.F."/>
            <person name="Kikuchi T."/>
            <person name="Tsai I.J."/>
        </authorList>
    </citation>
    <scope>NUCLEOTIDE SEQUENCE [LARGE SCALE GENOMIC DNA]</scope>
    <source>
        <strain evidence="7 8">FFPRI411160</strain>
    </source>
</reference>
<dbReference type="InterPro" id="IPR051681">
    <property type="entry name" value="Ser/Thr_Kinases-Pseudokinases"/>
</dbReference>
<feature type="compositionally biased region" description="Basic and acidic residues" evidence="5">
    <location>
        <begin position="483"/>
        <end position="493"/>
    </location>
</feature>
<dbReference type="AlphaFoldDB" id="A0A286UVI6"/>
<name>A0A286UVI6_9AGAM</name>
<comment type="caution">
    <text evidence="7">The sequence shown here is derived from an EMBL/GenBank/DDBJ whole genome shotgun (WGS) entry which is preliminary data.</text>
</comment>
<feature type="compositionally biased region" description="Basic residues" evidence="5">
    <location>
        <begin position="494"/>
        <end position="505"/>
    </location>
</feature>
<sequence length="1069" mass="120015">MAQRPHVSTRRPGSNSDTYSDAFSRRKYALRHSAKRILLGGSADSHAKHVATATTTASRPVLVPLQFNLRRLPSRSRLMAPLRSRESGNNVPTNIQVGSKRKRINENSYISSRNVRAVGRFKRQRSQNDSSDEDSLHGRITMDVDEIEENPASWSSDLSETEEPLIDEYLIHEADSRQLNRLRKDELWRLYEVAGLSSSVDDLTKSDIIHAIISSRNDDEEVPPSSPPGKSEGGYSTDDGHDGGGEETDANLGSLKNALRRRGTVQDMGRPIIKNTIARSISLGTGDDFASKQPSKKTARIAKDVKSPHHDETTGSRKRRGVSAQISPAASSISYTLPSPPATRLRSRTISNESKCSSAFTTASNSAGPSRAKGLNAMGSSKSQKEEEKDRGHVPKHSNPSPRRLRSKKIDSSSSRDDSLDTQETKTRIIPMRKAKKSIGSLKEDSTTTESGDGDECLENEDVDEDEVDELDSSPSPLGSPEPRLDRLKEQRTPLKRRLRPRKIQTHTPPSDGDDERDDGDEDLVDNLIHEESNESDDESDNEKSAEDQEEAEAEELVDGEDDEDEEVDGEEEEGEEEEKIEPRILRNGKVVGEEMVEEEEEEIIDDSDIEVGQGSDDLEETAEVDEEMQDDEDDEEEGEEGDDDGDGDEQEVAEEEVDDEEMEEEFDLSSATQKTLIRLRRDDLVRLCETRELDTEGTKPQLAQALLRWRDSNEDTTTAPSSASTARPPSVGRVTGRRRRTRSTSKSTSATPPVLLRSHRIHEDEPVTPPLSKEKKDGDGELELDLESLGLEDREIPPDKLTKCDKIGSGGFKDVFTGRFKGRRVAIAEFRDQLSAMDIKELKLLAEFSHPNIVRFLGVSIPENTRETPVMIVSELCSNGDLFDYVRNVSPPSLYKVLCMMLDIARGLEYLHNRKPSVIHRDCKSSNILITSKGTAKIADFGLAKVKQSTRSMVRSLVGTVNWQAPELWHPHPKYNHKVDVFSCACVYWEMLQWHNPNKKYPWEGMNEHAIYEAVGQKRQRPSLTSLRKQWCPDIVDLVERMWAQDHQDRPGMTEVVEELQRIIKEYR</sequence>
<dbReference type="PANTHER" id="PTHR44329">
    <property type="entry name" value="SERINE/THREONINE-PROTEIN KINASE TNNI3K-RELATED"/>
    <property type="match status" value="1"/>
</dbReference>
<accession>A0A286UVI6</accession>
<dbReference type="CDD" id="cd13999">
    <property type="entry name" value="STKc_MAP3K-like"/>
    <property type="match status" value="1"/>
</dbReference>
<proteinExistence type="predicted"/>
<evidence type="ECO:0000256" key="2">
    <source>
        <dbReference type="ARBA" id="ARBA00022741"/>
    </source>
</evidence>
<dbReference type="STRING" id="2282107.A0A286UVI6"/>
<dbReference type="EMBL" id="NBII01000001">
    <property type="protein sequence ID" value="PAV23522.1"/>
    <property type="molecule type" value="Genomic_DNA"/>
</dbReference>
<feature type="region of interest" description="Disordered" evidence="5">
    <location>
        <begin position="1"/>
        <end position="20"/>
    </location>
</feature>
<feature type="compositionally biased region" description="Low complexity" evidence="5">
    <location>
        <begin position="323"/>
        <end position="334"/>
    </location>
</feature>
<dbReference type="OrthoDB" id="4062651at2759"/>
<dbReference type="GO" id="GO:0004674">
    <property type="term" value="F:protein serine/threonine kinase activity"/>
    <property type="evidence" value="ECO:0007669"/>
    <property type="project" value="TreeGrafter"/>
</dbReference>
<dbReference type="Gene3D" id="1.10.510.10">
    <property type="entry name" value="Transferase(Phosphotransferase) domain 1"/>
    <property type="match status" value="1"/>
</dbReference>